<proteinExistence type="predicted"/>
<evidence type="ECO:0000259" key="1">
    <source>
        <dbReference type="PROSITE" id="PS50943"/>
    </source>
</evidence>
<reference evidence="2" key="1">
    <citation type="submission" date="2020-09" db="EMBL/GenBank/DDBJ databases">
        <title>Brevundimonas sp. LVF2 isolated from a puddle in Goettingen, Germany.</title>
        <authorList>
            <person name="Friedrich I."/>
            <person name="Klassen A."/>
            <person name="Hannes N."/>
            <person name="Schneider D."/>
            <person name="Hertel R."/>
            <person name="Daniel R."/>
        </authorList>
    </citation>
    <scope>NUCLEOTIDE SEQUENCE</scope>
    <source>
        <strain evidence="2">LVF2</strain>
    </source>
</reference>
<dbReference type="SUPFAM" id="SSF47413">
    <property type="entry name" value="lambda repressor-like DNA-binding domains"/>
    <property type="match status" value="1"/>
</dbReference>
<evidence type="ECO:0000313" key="2">
    <source>
        <dbReference type="EMBL" id="QTC92776.1"/>
    </source>
</evidence>
<accession>A0A975C2R9</accession>
<dbReference type="AlphaFoldDB" id="A0A975C2R9"/>
<organism evidence="2 3">
    <name type="scientific">Brevundimonas goettingensis</name>
    <dbReference type="NCBI Taxonomy" id="2774190"/>
    <lineage>
        <taxon>Bacteria</taxon>
        <taxon>Pseudomonadati</taxon>
        <taxon>Pseudomonadota</taxon>
        <taxon>Alphaproteobacteria</taxon>
        <taxon>Caulobacterales</taxon>
        <taxon>Caulobacteraceae</taxon>
        <taxon>Brevundimonas</taxon>
    </lineage>
</organism>
<evidence type="ECO:0000313" key="3">
    <source>
        <dbReference type="Proteomes" id="UP000663918"/>
    </source>
</evidence>
<dbReference type="EMBL" id="CP062222">
    <property type="protein sequence ID" value="QTC92776.1"/>
    <property type="molecule type" value="Genomic_DNA"/>
</dbReference>
<dbReference type="InterPro" id="IPR001387">
    <property type="entry name" value="Cro/C1-type_HTH"/>
</dbReference>
<dbReference type="InterPro" id="IPR010982">
    <property type="entry name" value="Lambda_DNA-bd_dom_sf"/>
</dbReference>
<dbReference type="KEGG" id="bgoe:IFJ75_07965"/>
<dbReference type="PROSITE" id="PS50943">
    <property type="entry name" value="HTH_CROC1"/>
    <property type="match status" value="1"/>
</dbReference>
<sequence length="139" mass="15150">MQTVPFARALVRRGVKASVARAVAERLLTGRSAHLEIPRYDGAPLIQELRNLGVGAKRPLPASGRKLARTRKGLNLSQEQFANSVGLEVRTLQNWEQKRDEVFDGPTALLIKILELYPEVAQQVAADDPSSGPDVQSAA</sequence>
<feature type="domain" description="HTH cro/C1-type" evidence="1">
    <location>
        <begin position="67"/>
        <end position="97"/>
    </location>
</feature>
<keyword evidence="3" id="KW-1185">Reference proteome</keyword>
<dbReference type="GO" id="GO:0003677">
    <property type="term" value="F:DNA binding"/>
    <property type="evidence" value="ECO:0007669"/>
    <property type="project" value="InterPro"/>
</dbReference>
<dbReference type="Proteomes" id="UP000663918">
    <property type="component" value="Chromosome"/>
</dbReference>
<protein>
    <recommendedName>
        <fullName evidence="1">HTH cro/C1-type domain-containing protein</fullName>
    </recommendedName>
</protein>
<gene>
    <name evidence="2" type="ORF">IFJ75_07965</name>
</gene>
<name>A0A975C2R9_9CAUL</name>
<dbReference type="Gene3D" id="1.10.260.40">
    <property type="entry name" value="lambda repressor-like DNA-binding domains"/>
    <property type="match status" value="1"/>
</dbReference>
<dbReference type="CDD" id="cd00093">
    <property type="entry name" value="HTH_XRE"/>
    <property type="match status" value="1"/>
</dbReference>
<dbReference type="RefSeq" id="WP_207932055.1">
    <property type="nucleotide sequence ID" value="NZ_CP062222.1"/>
</dbReference>